<name>F0EXI3_9NEIS</name>
<dbReference type="Proteomes" id="UP000004088">
    <property type="component" value="Unassembled WGS sequence"/>
</dbReference>
<protein>
    <submittedName>
        <fullName evidence="1">Uncharacterized protein</fullName>
    </submittedName>
</protein>
<dbReference type="STRING" id="888741.HMPREF9098_0567"/>
<proteinExistence type="predicted"/>
<evidence type="ECO:0000313" key="1">
    <source>
        <dbReference type="EMBL" id="EGC18014.1"/>
    </source>
</evidence>
<dbReference type="AlphaFoldDB" id="F0EXI3"/>
<keyword evidence="2" id="KW-1185">Reference proteome</keyword>
<dbReference type="EMBL" id="AEWV01000008">
    <property type="protein sequence ID" value="EGC18014.1"/>
    <property type="molecule type" value="Genomic_DNA"/>
</dbReference>
<sequence>MKNKVSGSLQRETSRLAIAFWKPAWLGGNTAVGITIDIVD</sequence>
<comment type="caution">
    <text evidence="1">The sequence shown here is derived from an EMBL/GenBank/DDBJ whole genome shotgun (WGS) entry which is preliminary data.</text>
</comment>
<dbReference type="HOGENOM" id="CLU_3290959_0_0_4"/>
<evidence type="ECO:0000313" key="2">
    <source>
        <dbReference type="Proteomes" id="UP000004088"/>
    </source>
</evidence>
<organism evidence="1 2">
    <name type="scientific">Kingella denitrificans ATCC 33394</name>
    <dbReference type="NCBI Taxonomy" id="888741"/>
    <lineage>
        <taxon>Bacteria</taxon>
        <taxon>Pseudomonadati</taxon>
        <taxon>Pseudomonadota</taxon>
        <taxon>Betaproteobacteria</taxon>
        <taxon>Neisseriales</taxon>
        <taxon>Neisseriaceae</taxon>
        <taxon>Kingella</taxon>
    </lineage>
</organism>
<reference evidence="1 2" key="1">
    <citation type="submission" date="2011-01" db="EMBL/GenBank/DDBJ databases">
        <authorList>
            <person name="Muzny D."/>
            <person name="Qin X."/>
            <person name="Deng J."/>
            <person name="Jiang H."/>
            <person name="Liu Y."/>
            <person name="Qu J."/>
            <person name="Song X.-Z."/>
            <person name="Zhang L."/>
            <person name="Thornton R."/>
            <person name="Coyle M."/>
            <person name="Francisco L."/>
            <person name="Jackson L."/>
            <person name="Javaid M."/>
            <person name="Korchina V."/>
            <person name="Kovar C."/>
            <person name="Mata R."/>
            <person name="Mathew T."/>
            <person name="Ngo R."/>
            <person name="Nguyen L."/>
            <person name="Nguyen N."/>
            <person name="Okwuonu G."/>
            <person name="Ongeri F."/>
            <person name="Pham C."/>
            <person name="Simmons D."/>
            <person name="Wilczek-Boney K."/>
            <person name="Hale W."/>
            <person name="Jakkamsetti A."/>
            <person name="Pham P."/>
            <person name="Ruth R."/>
            <person name="San Lucas F."/>
            <person name="Warren J."/>
            <person name="Zhang J."/>
            <person name="Zhao Z."/>
            <person name="Zhou C."/>
            <person name="Zhu D."/>
            <person name="Lee S."/>
            <person name="Bess C."/>
            <person name="Blankenburg K."/>
            <person name="Forbes L."/>
            <person name="Fu Q."/>
            <person name="Gubbala S."/>
            <person name="Hirani K."/>
            <person name="Jayaseelan J.C."/>
            <person name="Lara F."/>
            <person name="Munidasa M."/>
            <person name="Palculict T."/>
            <person name="Patil S."/>
            <person name="Pu L.-L."/>
            <person name="Saada N."/>
            <person name="Tang L."/>
            <person name="Weissenberger G."/>
            <person name="Zhu Y."/>
            <person name="Hemphill L."/>
            <person name="Shang Y."/>
            <person name="Youmans B."/>
            <person name="Ayvaz T."/>
            <person name="Ross M."/>
            <person name="Santibanez J."/>
            <person name="Aqrawi P."/>
            <person name="Gross S."/>
            <person name="Joshi V."/>
            <person name="Fowler G."/>
            <person name="Nazareth L."/>
            <person name="Reid J."/>
            <person name="Worley K."/>
            <person name="Petrosino J."/>
            <person name="Highlander S."/>
            <person name="Gibbs R."/>
        </authorList>
    </citation>
    <scope>NUCLEOTIDE SEQUENCE [LARGE SCALE GENOMIC DNA]</scope>
    <source>
        <strain evidence="1 2">ATCC 33394</strain>
    </source>
</reference>
<gene>
    <name evidence="1" type="ORF">HMPREF9098_0567</name>
</gene>
<accession>F0EXI3</accession>